<feature type="region of interest" description="Disordered" evidence="1">
    <location>
        <begin position="305"/>
        <end position="325"/>
    </location>
</feature>
<reference evidence="2 3" key="1">
    <citation type="submission" date="2020-02" db="EMBL/GenBank/DDBJ databases">
        <title>Whole genome sequence of Halogeometricum borinquense strain wsp4.</title>
        <authorList>
            <person name="Verma D.K."/>
            <person name="Gopal K."/>
            <person name="Prasad E.S."/>
        </authorList>
    </citation>
    <scope>NUCLEOTIDE SEQUENCE [LARGE SCALE GENOMIC DNA]</scope>
    <source>
        <strain evidence="3">wsp4</strain>
    </source>
</reference>
<proteinExistence type="predicted"/>
<dbReference type="GO" id="GO:0010411">
    <property type="term" value="P:xyloglucan metabolic process"/>
    <property type="evidence" value="ECO:0007669"/>
    <property type="project" value="TreeGrafter"/>
</dbReference>
<dbReference type="PANTHER" id="PTHR43739:SF5">
    <property type="entry name" value="EXO-ALPHA-SIALIDASE"/>
    <property type="match status" value="1"/>
</dbReference>
<evidence type="ECO:0000313" key="2">
    <source>
        <dbReference type="EMBL" id="QIB73849.1"/>
    </source>
</evidence>
<evidence type="ECO:0000256" key="1">
    <source>
        <dbReference type="SAM" id="MobiDB-lite"/>
    </source>
</evidence>
<name>A0A6C0UJ23_9EURY</name>
<protein>
    <submittedName>
        <fullName evidence="2">WD40 repeat domain-containing protein</fullName>
    </submittedName>
</protein>
<gene>
    <name evidence="2" type="ORF">G3I44_05800</name>
</gene>
<dbReference type="EMBL" id="CP048739">
    <property type="protein sequence ID" value="QIB73849.1"/>
    <property type="molecule type" value="Genomic_DNA"/>
</dbReference>
<dbReference type="Gene3D" id="2.130.10.10">
    <property type="entry name" value="YVTN repeat-like/Quinoprotein amine dehydrogenase"/>
    <property type="match status" value="1"/>
</dbReference>
<sequence length="325" mass="35361">MLFVGTDDGVYEIAGVREPGETTAERLLNVDRPFRVRQFDGLDGLFVTTSAGLYYSLDGRTWTRLSVPEASVYAVAVDPSGDKLYAGTRPARLFVADAVSLPTNRTDWTEVEGFRAVRDRSDWGISRHDDVAQVRSLRTDPSNPERIVAGVEVGGVYVTDDGGETWADRSVGKFDAPHTDDVHHVALGAGDAVVASTGSGLYRSPDAGWTWQRLDEESDQRYFREAFVEDGVVYAGGSPAHPATWETRDDHALFECRDGRTLKRVSSPVPDEVAVGWCRVGDDVVAATHRGTLLRCGGGGWERIGSVPTPGNDPTQSLSMTWVKG</sequence>
<dbReference type="RefSeq" id="WP_163485835.1">
    <property type="nucleotide sequence ID" value="NZ_CP048739.1"/>
</dbReference>
<dbReference type="GeneID" id="44078895"/>
<dbReference type="AlphaFoldDB" id="A0A6C0UJ23"/>
<accession>A0A6C0UJ23</accession>
<dbReference type="InterPro" id="IPR015943">
    <property type="entry name" value="WD40/YVTN_repeat-like_dom_sf"/>
</dbReference>
<dbReference type="Proteomes" id="UP000465846">
    <property type="component" value="Chromosome"/>
</dbReference>
<dbReference type="SUPFAM" id="SSF110296">
    <property type="entry name" value="Oligoxyloglucan reducing end-specific cellobiohydrolase"/>
    <property type="match status" value="1"/>
</dbReference>
<organism evidence="2 3">
    <name type="scientific">Halogeometricum borinquense</name>
    <dbReference type="NCBI Taxonomy" id="60847"/>
    <lineage>
        <taxon>Archaea</taxon>
        <taxon>Methanobacteriati</taxon>
        <taxon>Methanobacteriota</taxon>
        <taxon>Stenosarchaea group</taxon>
        <taxon>Halobacteria</taxon>
        <taxon>Halobacteriales</taxon>
        <taxon>Haloferacaceae</taxon>
        <taxon>Halogeometricum</taxon>
    </lineage>
</organism>
<evidence type="ECO:0000313" key="3">
    <source>
        <dbReference type="Proteomes" id="UP000465846"/>
    </source>
</evidence>
<feature type="compositionally biased region" description="Polar residues" evidence="1">
    <location>
        <begin position="312"/>
        <end position="325"/>
    </location>
</feature>
<dbReference type="PANTHER" id="PTHR43739">
    <property type="entry name" value="XYLOGLUCANASE (EUROFUNG)"/>
    <property type="match status" value="1"/>
</dbReference>
<dbReference type="InterPro" id="IPR052025">
    <property type="entry name" value="Xyloglucanase_GH74"/>
</dbReference>